<keyword evidence="2" id="KW-0560">Oxidoreductase</keyword>
<dbReference type="SUPFAM" id="SSF50129">
    <property type="entry name" value="GroES-like"/>
    <property type="match status" value="1"/>
</dbReference>
<dbReference type="InterPro" id="IPR013154">
    <property type="entry name" value="ADH-like_N"/>
</dbReference>
<dbReference type="SUPFAM" id="SSF51735">
    <property type="entry name" value="NAD(P)-binding Rossmann-fold domains"/>
    <property type="match status" value="1"/>
</dbReference>
<dbReference type="RefSeq" id="WP_123630844.1">
    <property type="nucleotide sequence ID" value="NZ_AYKH01000012.1"/>
</dbReference>
<dbReference type="CDD" id="cd05276">
    <property type="entry name" value="p53_inducible_oxidoreductase"/>
    <property type="match status" value="1"/>
</dbReference>
<accession>A0A423PQ12</accession>
<sequence length="333" mass="36259">MRAWLIEEPGAPEALQLGELDTPKPGPQEVRVDIRAIGINRADLIQRKGGYPPPKGFDPRCPGLEYAGEVVEVGDRVIGRRVGDRVMGLIGGAAYAEQLVTHERDTLDIPAHYDYAQAAAIPEAFLTAYRALFLVGELAPGQWALVRGATSGVGQAGLQLIRTLGARSIATSRSQARLDDLDARLRALGHDRGFDLGLVDGDDGVAEQVHAEAGGAHVIMDFVGGPALKDNLDALRDEGRQVQVGVIGGPRTDINMGKLLMRRLSVMAMTMRSLPIERKIMLAQLFNDRLRPLFEAGRLRPVLDRTFDFTEAVEAHRTMEEGEHAGKLVLLRE</sequence>
<dbReference type="Pfam" id="PF13602">
    <property type="entry name" value="ADH_zinc_N_2"/>
    <property type="match status" value="1"/>
</dbReference>
<dbReference type="Proteomes" id="UP000283993">
    <property type="component" value="Unassembled WGS sequence"/>
</dbReference>
<dbReference type="PANTHER" id="PTHR48106">
    <property type="entry name" value="QUINONE OXIDOREDUCTASE PIG3-RELATED"/>
    <property type="match status" value="1"/>
</dbReference>
<dbReference type="NCBIfam" id="TIGR02824">
    <property type="entry name" value="quinone_pig3"/>
    <property type="match status" value="1"/>
</dbReference>
<evidence type="ECO:0000313" key="4">
    <source>
        <dbReference type="EMBL" id="ROO27642.1"/>
    </source>
</evidence>
<keyword evidence="1" id="KW-0521">NADP</keyword>
<evidence type="ECO:0000256" key="1">
    <source>
        <dbReference type="ARBA" id="ARBA00022857"/>
    </source>
</evidence>
<evidence type="ECO:0000256" key="2">
    <source>
        <dbReference type="ARBA" id="ARBA00023002"/>
    </source>
</evidence>
<dbReference type="AlphaFoldDB" id="A0A423PQ12"/>
<dbReference type="InterPro" id="IPR020843">
    <property type="entry name" value="ER"/>
</dbReference>
<comment type="caution">
    <text evidence="4">The sequence shown here is derived from an EMBL/GenBank/DDBJ whole genome shotgun (WGS) entry which is preliminary data.</text>
</comment>
<dbReference type="InterPro" id="IPR011032">
    <property type="entry name" value="GroES-like_sf"/>
</dbReference>
<keyword evidence="5" id="KW-1185">Reference proteome</keyword>
<dbReference type="PANTHER" id="PTHR48106:SF18">
    <property type="entry name" value="QUINONE OXIDOREDUCTASE PIG3"/>
    <property type="match status" value="1"/>
</dbReference>
<dbReference type="GO" id="GO:0016651">
    <property type="term" value="F:oxidoreductase activity, acting on NAD(P)H"/>
    <property type="evidence" value="ECO:0007669"/>
    <property type="project" value="TreeGrafter"/>
</dbReference>
<proteinExistence type="predicted"/>
<dbReference type="Gene3D" id="3.90.180.10">
    <property type="entry name" value="Medium-chain alcohol dehydrogenases, catalytic domain"/>
    <property type="match status" value="1"/>
</dbReference>
<dbReference type="InterPro" id="IPR036291">
    <property type="entry name" value="NAD(P)-bd_dom_sf"/>
</dbReference>
<dbReference type="InterPro" id="IPR014189">
    <property type="entry name" value="Quinone_OxRdtase_PIG3"/>
</dbReference>
<protein>
    <submittedName>
        <fullName evidence="4">Quinone oxidoreductase</fullName>
    </submittedName>
</protein>
<gene>
    <name evidence="4" type="ORF">SAOR_07265</name>
</gene>
<dbReference type="Gene3D" id="3.40.50.720">
    <property type="entry name" value="NAD(P)-binding Rossmann-like Domain"/>
    <property type="match status" value="1"/>
</dbReference>
<dbReference type="SMART" id="SM00829">
    <property type="entry name" value="PKS_ER"/>
    <property type="match status" value="1"/>
</dbReference>
<organism evidence="4 5">
    <name type="scientific">Salinisphaera orenii MK-B5</name>
    <dbReference type="NCBI Taxonomy" id="856730"/>
    <lineage>
        <taxon>Bacteria</taxon>
        <taxon>Pseudomonadati</taxon>
        <taxon>Pseudomonadota</taxon>
        <taxon>Gammaproteobacteria</taxon>
        <taxon>Salinisphaerales</taxon>
        <taxon>Salinisphaeraceae</taxon>
        <taxon>Salinisphaera</taxon>
    </lineage>
</organism>
<dbReference type="EMBL" id="AYKH01000012">
    <property type="protein sequence ID" value="ROO27642.1"/>
    <property type="molecule type" value="Genomic_DNA"/>
</dbReference>
<evidence type="ECO:0000313" key="5">
    <source>
        <dbReference type="Proteomes" id="UP000283993"/>
    </source>
</evidence>
<dbReference type="Pfam" id="PF08240">
    <property type="entry name" value="ADH_N"/>
    <property type="match status" value="1"/>
</dbReference>
<reference evidence="4 5" key="1">
    <citation type="submission" date="2013-10" db="EMBL/GenBank/DDBJ databases">
        <title>Salinisphaera orenii MK-B5 Genome Sequencing.</title>
        <authorList>
            <person name="Lai Q."/>
            <person name="Li C."/>
            <person name="Shao Z."/>
        </authorList>
    </citation>
    <scope>NUCLEOTIDE SEQUENCE [LARGE SCALE GENOMIC DNA]</scope>
    <source>
        <strain evidence="4 5">MK-B5</strain>
    </source>
</reference>
<name>A0A423PQ12_9GAMM</name>
<dbReference type="GO" id="GO:0070402">
    <property type="term" value="F:NADPH binding"/>
    <property type="evidence" value="ECO:0007669"/>
    <property type="project" value="TreeGrafter"/>
</dbReference>
<feature type="domain" description="Enoyl reductase (ER)" evidence="3">
    <location>
        <begin position="10"/>
        <end position="330"/>
    </location>
</feature>
<evidence type="ECO:0000259" key="3">
    <source>
        <dbReference type="SMART" id="SM00829"/>
    </source>
</evidence>